<keyword evidence="2" id="KW-0472">Membrane</keyword>
<feature type="region of interest" description="Disordered" evidence="1">
    <location>
        <begin position="1"/>
        <end position="21"/>
    </location>
</feature>
<keyword evidence="2" id="KW-0812">Transmembrane</keyword>
<gene>
    <name evidence="3" type="primary">PPUP9740</name>
</gene>
<protein>
    <submittedName>
        <fullName evidence="3">PPUP9740</fullName>
    </submittedName>
</protein>
<name>A0A0S7EM10_9TELE</name>
<feature type="transmembrane region" description="Helical" evidence="2">
    <location>
        <begin position="109"/>
        <end position="135"/>
    </location>
</feature>
<feature type="compositionally biased region" description="Basic and acidic residues" evidence="1">
    <location>
        <begin position="1"/>
        <end position="11"/>
    </location>
</feature>
<evidence type="ECO:0000256" key="2">
    <source>
        <dbReference type="SAM" id="Phobius"/>
    </source>
</evidence>
<dbReference type="AlphaFoldDB" id="A0A0S7EM10"/>
<feature type="non-terminal residue" evidence="3">
    <location>
        <position position="1"/>
    </location>
</feature>
<sequence>DDRGPIQRHDPPQSAHRPPVAGLERGLPGIPELYRPVAQHSLPADVELRSGSFPAFWAETFCCYRVAGPLIASWTGPACQNRTFPLRRHRCTPQPLDWTAGLHVYFVKYIHYFFVLVLSGGVHFLMWVKLFFVVLKKFKLKNKMLLNNL</sequence>
<keyword evidence="2" id="KW-1133">Transmembrane helix</keyword>
<evidence type="ECO:0000256" key="1">
    <source>
        <dbReference type="SAM" id="MobiDB-lite"/>
    </source>
</evidence>
<accession>A0A0S7EM10</accession>
<dbReference type="EMBL" id="GBYX01477307">
    <property type="protein sequence ID" value="JAO04379.1"/>
    <property type="molecule type" value="Transcribed_RNA"/>
</dbReference>
<reference evidence="3" key="1">
    <citation type="submission" date="2014-12" db="EMBL/GenBank/DDBJ databases">
        <title>Parallel Evolution in Life History Adaptation Evident in the Tissue-Specific Poeciliopsis prolifica transcriptome.</title>
        <authorList>
            <person name="Jue N.K."/>
            <person name="Foley R.J."/>
            <person name="Obergfell C."/>
            <person name="Reznick D.N."/>
            <person name="O'Neill R.J."/>
            <person name="O'Neill M.J."/>
        </authorList>
    </citation>
    <scope>NUCLEOTIDE SEQUENCE</scope>
</reference>
<organism evidence="3">
    <name type="scientific">Poeciliopsis prolifica</name>
    <name type="common">blackstripe livebearer</name>
    <dbReference type="NCBI Taxonomy" id="188132"/>
    <lineage>
        <taxon>Eukaryota</taxon>
        <taxon>Metazoa</taxon>
        <taxon>Chordata</taxon>
        <taxon>Craniata</taxon>
        <taxon>Vertebrata</taxon>
        <taxon>Euteleostomi</taxon>
        <taxon>Actinopterygii</taxon>
        <taxon>Neopterygii</taxon>
        <taxon>Teleostei</taxon>
        <taxon>Neoteleostei</taxon>
        <taxon>Acanthomorphata</taxon>
        <taxon>Ovalentaria</taxon>
        <taxon>Atherinomorphae</taxon>
        <taxon>Cyprinodontiformes</taxon>
        <taxon>Poeciliidae</taxon>
        <taxon>Poeciliinae</taxon>
        <taxon>Poeciliopsis</taxon>
    </lineage>
</organism>
<proteinExistence type="predicted"/>
<evidence type="ECO:0000313" key="3">
    <source>
        <dbReference type="EMBL" id="JAO04379.1"/>
    </source>
</evidence>